<dbReference type="InterPro" id="IPR013830">
    <property type="entry name" value="SGNH_hydro"/>
</dbReference>
<accession>A0AAU7W846</accession>
<organism evidence="2">
    <name type="scientific">Agromyces sp. G08B096</name>
    <dbReference type="NCBI Taxonomy" id="3156399"/>
    <lineage>
        <taxon>Bacteria</taxon>
        <taxon>Bacillati</taxon>
        <taxon>Actinomycetota</taxon>
        <taxon>Actinomycetes</taxon>
        <taxon>Micrococcales</taxon>
        <taxon>Microbacteriaceae</taxon>
        <taxon>Agromyces</taxon>
    </lineage>
</organism>
<dbReference type="GO" id="GO:0004622">
    <property type="term" value="F:phosphatidylcholine lysophospholipase activity"/>
    <property type="evidence" value="ECO:0007669"/>
    <property type="project" value="TreeGrafter"/>
</dbReference>
<evidence type="ECO:0000259" key="1">
    <source>
        <dbReference type="Pfam" id="PF13472"/>
    </source>
</evidence>
<dbReference type="RefSeq" id="WP_350347614.1">
    <property type="nucleotide sequence ID" value="NZ_CP158374.1"/>
</dbReference>
<dbReference type="EMBL" id="CP158374">
    <property type="protein sequence ID" value="XBX81592.1"/>
    <property type="molecule type" value="Genomic_DNA"/>
</dbReference>
<sequence length="205" mass="22287">MPHPARLVFIGDSITDCGRDRSDARSYGDGYVSLIVDALAGRGTGEEVLNLGIAGDRAVDLERRWQTELIPAAPDVLTVYVGVNDMWRRFDRDDETTAEAFEATCRRLLDAARAARAPRLILVEPFLVPVRDEQRAWLDDLDGKRAVVAKLAGEYGAAFVALHQPMTDAAAEAAPADLAPDGVHPTPRGHRLIADAWLAAYDGGR</sequence>
<dbReference type="SUPFAM" id="SSF52266">
    <property type="entry name" value="SGNH hydrolase"/>
    <property type="match status" value="1"/>
</dbReference>
<gene>
    <name evidence="2" type="ORF">ABIQ69_13360</name>
</gene>
<dbReference type="PANTHER" id="PTHR30383">
    <property type="entry name" value="THIOESTERASE 1/PROTEASE 1/LYSOPHOSPHOLIPASE L1"/>
    <property type="match status" value="1"/>
</dbReference>
<name>A0AAU7W846_9MICO</name>
<feature type="domain" description="SGNH hydrolase-type esterase" evidence="1">
    <location>
        <begin position="9"/>
        <end position="192"/>
    </location>
</feature>
<reference evidence="2" key="1">
    <citation type="submission" date="2024-05" db="EMBL/GenBank/DDBJ databases">
        <authorList>
            <person name="Yu L."/>
        </authorList>
    </citation>
    <scope>NUCLEOTIDE SEQUENCE</scope>
    <source>
        <strain evidence="2">G08B096</strain>
    </source>
</reference>
<dbReference type="PANTHER" id="PTHR30383:SF5">
    <property type="entry name" value="SGNH HYDROLASE-TYPE ESTERASE DOMAIN-CONTAINING PROTEIN"/>
    <property type="match status" value="1"/>
</dbReference>
<proteinExistence type="predicted"/>
<dbReference type="Gene3D" id="3.40.50.1110">
    <property type="entry name" value="SGNH hydrolase"/>
    <property type="match status" value="1"/>
</dbReference>
<dbReference type="Pfam" id="PF13472">
    <property type="entry name" value="Lipase_GDSL_2"/>
    <property type="match status" value="1"/>
</dbReference>
<dbReference type="AlphaFoldDB" id="A0AAU7W846"/>
<dbReference type="InterPro" id="IPR036514">
    <property type="entry name" value="SGNH_hydro_sf"/>
</dbReference>
<dbReference type="InterPro" id="IPR051532">
    <property type="entry name" value="Ester_Hydrolysis_Enzymes"/>
</dbReference>
<evidence type="ECO:0000313" key="2">
    <source>
        <dbReference type="EMBL" id="XBX81592.1"/>
    </source>
</evidence>
<protein>
    <submittedName>
        <fullName evidence="2">GDSL-type esterase/lipase family protein</fullName>
    </submittedName>
</protein>